<dbReference type="EMBL" id="CP010836">
    <property type="protein sequence ID" value="AJP74585.1"/>
    <property type="molecule type" value="Genomic_DNA"/>
</dbReference>
<keyword evidence="2" id="KW-1185">Reference proteome</keyword>
<dbReference type="OrthoDB" id="7507752at2"/>
<proteinExistence type="predicted"/>
<sequence length="75" mass="8309">MTRADLQDILVTALLRQWGGTKRRWRLVIGPVRLYDPATHPHCNWSIAPAGTAGENAAIEAALDELRGQHPILLD</sequence>
<gene>
    <name evidence="1" type="ORF">TS85_16595</name>
</gene>
<evidence type="ECO:0000313" key="1">
    <source>
        <dbReference type="EMBL" id="AJP74585.1"/>
    </source>
</evidence>
<dbReference type="Proteomes" id="UP000032300">
    <property type="component" value="Chromosome"/>
</dbReference>
<evidence type="ECO:0000313" key="2">
    <source>
        <dbReference type="Proteomes" id="UP000032300"/>
    </source>
</evidence>
<reference evidence="1 2" key="2">
    <citation type="submission" date="2015-02" db="EMBL/GenBank/DDBJ databases">
        <title>The complete genome of Sphingomonas hengshuiensis sp. WHSC-8 isolated from soil of Hengshui Lake.</title>
        <authorList>
            <person name="Wei S."/>
            <person name="Guo J."/>
            <person name="Su C."/>
            <person name="Wu R."/>
            <person name="Zhang Z."/>
            <person name="Liang K."/>
            <person name="Li H."/>
            <person name="Wang T."/>
            <person name="Liu H."/>
            <person name="Zhang C."/>
            <person name="Li Z."/>
            <person name="Wang Q."/>
            <person name="Meng J."/>
        </authorList>
    </citation>
    <scope>NUCLEOTIDE SEQUENCE [LARGE SCALE GENOMIC DNA]</scope>
    <source>
        <strain evidence="1 2">WHSC-8</strain>
    </source>
</reference>
<dbReference type="AlphaFoldDB" id="A0A7U5BG02"/>
<protein>
    <submittedName>
        <fullName evidence="1">Uncharacterized protein</fullName>
    </submittedName>
</protein>
<dbReference type="KEGG" id="sphi:TS85_16595"/>
<organism evidence="1 2">
    <name type="scientific">Sphingomonas hengshuiensis</name>
    <dbReference type="NCBI Taxonomy" id="1609977"/>
    <lineage>
        <taxon>Bacteria</taxon>
        <taxon>Pseudomonadati</taxon>
        <taxon>Pseudomonadota</taxon>
        <taxon>Alphaproteobacteria</taxon>
        <taxon>Sphingomonadales</taxon>
        <taxon>Sphingomonadaceae</taxon>
        <taxon>Sphingomonas</taxon>
    </lineage>
</organism>
<name>A0A7U5BG02_9SPHN</name>
<accession>A0A7U5BG02</accession>
<reference evidence="1 2" key="1">
    <citation type="journal article" date="2015" name="Int. J. Syst. Evol. Microbiol.">
        <title>Sphingomonas hengshuiensis sp. nov., isolated from lake wetland.</title>
        <authorList>
            <person name="Wei S."/>
            <person name="Wang T."/>
            <person name="Liu H."/>
            <person name="Zhang C."/>
            <person name="Guo J."/>
            <person name="Wang Q."/>
            <person name="Liang K."/>
            <person name="Zhang Z."/>
        </authorList>
    </citation>
    <scope>NUCLEOTIDE SEQUENCE [LARGE SCALE GENOMIC DNA]</scope>
    <source>
        <strain evidence="1 2">WHSC-8</strain>
    </source>
</reference>